<evidence type="ECO:0000313" key="4">
    <source>
        <dbReference type="EMBL" id="KAF4370166.1"/>
    </source>
</evidence>
<dbReference type="SUPFAM" id="SSF51182">
    <property type="entry name" value="RmlC-like cupins"/>
    <property type="match status" value="2"/>
</dbReference>
<evidence type="ECO:0000256" key="1">
    <source>
        <dbReference type="SAM" id="MobiDB-lite"/>
    </source>
</evidence>
<feature type="domain" description="Cupin type-1" evidence="3">
    <location>
        <begin position="90"/>
        <end position="249"/>
    </location>
</feature>
<feature type="region of interest" description="Disordered" evidence="1">
    <location>
        <begin position="68"/>
        <end position="90"/>
    </location>
</feature>
<evidence type="ECO:0000256" key="2">
    <source>
        <dbReference type="SAM" id="SignalP"/>
    </source>
</evidence>
<sequence length="489" mass="55557">MAAFKKLSLLVLLLLSVVVLSSSVVDVSDPELKQCRHQCGHQKGFDEAQKRQCEKECKEYVRQKREEERRERERDYERRSEETSERRSSPYVFEDEHFETSVKTEEGRVHILRKFTEKSKLLKGIENYRIGFLEANPNAFIAPVHLDADCVFFVSTGKPTVTLLREEKRETFNLVEGDILNIPAGTPVYIVNRDEQEKLFIVKLINPVSLPGRFEPFYGAGGENPESFYKAFSWEVLSAAFKRERDELERLFRQQKRGSIVKASRQQVQELSRHAQGSGGTIWPFGPETRSSGPFNLFRDHTAQSNRYGRLYEANPSDHKSLQDLNLMISFANITKGAMSAPFYNSRATKIAFVVKGEGSLEMACPHIKSDQGRAGQRQGDKQDIERVTGQLRRGVVFVVPAGHPVTTIASGNSNLQIVCFEVNAEGNVRYPLAGKRNIVTEMENVAKELAFSVPAREVDRVFKSQNEEYFFPGPRSTQQEEGGERAYA</sequence>
<dbReference type="InterPro" id="IPR011051">
    <property type="entry name" value="RmlC_Cupin_sf"/>
</dbReference>
<evidence type="ECO:0000313" key="5">
    <source>
        <dbReference type="Proteomes" id="UP000525078"/>
    </source>
</evidence>
<organism evidence="4 5">
    <name type="scientific">Cannabis sativa</name>
    <name type="common">Hemp</name>
    <name type="synonym">Marijuana</name>
    <dbReference type="NCBI Taxonomy" id="3483"/>
    <lineage>
        <taxon>Eukaryota</taxon>
        <taxon>Viridiplantae</taxon>
        <taxon>Streptophyta</taxon>
        <taxon>Embryophyta</taxon>
        <taxon>Tracheophyta</taxon>
        <taxon>Spermatophyta</taxon>
        <taxon>Magnoliopsida</taxon>
        <taxon>eudicotyledons</taxon>
        <taxon>Gunneridae</taxon>
        <taxon>Pentapetalae</taxon>
        <taxon>rosids</taxon>
        <taxon>fabids</taxon>
        <taxon>Rosales</taxon>
        <taxon>Cannabaceae</taxon>
        <taxon>Cannabis</taxon>
    </lineage>
</organism>
<gene>
    <name evidence="4" type="ORF">F8388_007307</name>
</gene>
<keyword evidence="2" id="KW-0732">Signal</keyword>
<dbReference type="InterPro" id="IPR006045">
    <property type="entry name" value="Cupin_1"/>
</dbReference>
<dbReference type="CDD" id="cd02245">
    <property type="entry name" value="cupin_7S_vicilin-like_C"/>
    <property type="match status" value="1"/>
</dbReference>
<proteinExistence type="predicted"/>
<dbReference type="InterPro" id="IPR014710">
    <property type="entry name" value="RmlC-like_jellyroll"/>
</dbReference>
<dbReference type="Gene3D" id="2.60.120.10">
    <property type="entry name" value="Jelly Rolls"/>
    <property type="match status" value="2"/>
</dbReference>
<dbReference type="InterPro" id="IPR050253">
    <property type="entry name" value="Seed_Storage-Functional"/>
</dbReference>
<dbReference type="AlphaFoldDB" id="A0A7J6FHJ2"/>
<feature type="signal peptide" evidence="2">
    <location>
        <begin position="1"/>
        <end position="23"/>
    </location>
</feature>
<reference evidence="4 5" key="1">
    <citation type="journal article" date="2020" name="bioRxiv">
        <title>Sequence and annotation of 42 cannabis genomes reveals extensive copy number variation in cannabinoid synthesis and pathogen resistance genes.</title>
        <authorList>
            <person name="Mckernan K.J."/>
            <person name="Helbert Y."/>
            <person name="Kane L.T."/>
            <person name="Ebling H."/>
            <person name="Zhang L."/>
            <person name="Liu B."/>
            <person name="Eaton Z."/>
            <person name="Mclaughlin S."/>
            <person name="Kingan S."/>
            <person name="Baybayan P."/>
            <person name="Concepcion G."/>
            <person name="Jordan M."/>
            <person name="Riva A."/>
            <person name="Barbazuk W."/>
            <person name="Harkins T."/>
        </authorList>
    </citation>
    <scope>NUCLEOTIDE SEQUENCE [LARGE SCALE GENOMIC DNA]</scope>
    <source>
        <strain evidence="5">cv. Jamaican Lion 4</strain>
        <tissue evidence="4">Leaf</tissue>
    </source>
</reference>
<dbReference type="PANTHER" id="PTHR31189:SF13">
    <property type="entry name" value="CUPINCIN"/>
    <property type="match status" value="1"/>
</dbReference>
<protein>
    <recommendedName>
        <fullName evidence="3">Cupin type-1 domain-containing protein</fullName>
    </recommendedName>
</protein>
<dbReference type="CDD" id="cd02244">
    <property type="entry name" value="cupin_7S_vicilin-like_N"/>
    <property type="match status" value="1"/>
</dbReference>
<feature type="chain" id="PRO_5029717086" description="Cupin type-1 domain-containing protein" evidence="2">
    <location>
        <begin position="24"/>
        <end position="489"/>
    </location>
</feature>
<dbReference type="Proteomes" id="UP000525078">
    <property type="component" value="Unassembled WGS sequence"/>
</dbReference>
<comment type="caution">
    <text evidence="4">The sequence shown here is derived from an EMBL/GenBank/DDBJ whole genome shotgun (WGS) entry which is preliminary data.</text>
</comment>
<dbReference type="Pfam" id="PF00190">
    <property type="entry name" value="Cupin_1"/>
    <property type="match status" value="1"/>
</dbReference>
<feature type="domain" description="Cupin type-1" evidence="3">
    <location>
        <begin position="295"/>
        <end position="460"/>
    </location>
</feature>
<dbReference type="EMBL" id="JAATIP010000119">
    <property type="protein sequence ID" value="KAF4370166.1"/>
    <property type="molecule type" value="Genomic_DNA"/>
</dbReference>
<evidence type="ECO:0000259" key="3">
    <source>
        <dbReference type="SMART" id="SM00835"/>
    </source>
</evidence>
<name>A0A7J6FHJ2_CANSA</name>
<dbReference type="PANTHER" id="PTHR31189">
    <property type="entry name" value="OS03G0336100 PROTEIN-RELATED"/>
    <property type="match status" value="1"/>
</dbReference>
<accession>A0A7J6FHJ2</accession>
<dbReference type="SMART" id="SM00835">
    <property type="entry name" value="Cupin_1"/>
    <property type="match status" value="2"/>
</dbReference>